<feature type="domain" description="DUF3887" evidence="4">
    <location>
        <begin position="149"/>
        <end position="238"/>
    </location>
</feature>
<evidence type="ECO:0000313" key="6">
    <source>
        <dbReference type="Proteomes" id="UP000680304"/>
    </source>
</evidence>
<proteinExistence type="predicted"/>
<keyword evidence="2" id="KW-0732">Signal</keyword>
<feature type="chain" id="PRO_5045554188" description="Copper amine oxidase-like N-terminal domain-containing protein" evidence="2">
    <location>
        <begin position="25"/>
        <end position="301"/>
    </location>
</feature>
<feature type="signal peptide" evidence="2">
    <location>
        <begin position="1"/>
        <end position="24"/>
    </location>
</feature>
<feature type="region of interest" description="Disordered" evidence="1">
    <location>
        <begin position="281"/>
        <end position="301"/>
    </location>
</feature>
<dbReference type="Gene3D" id="3.30.457.10">
    <property type="entry name" value="Copper amine oxidase-like, N-terminal domain"/>
    <property type="match status" value="1"/>
</dbReference>
<evidence type="ECO:0000256" key="1">
    <source>
        <dbReference type="SAM" id="MobiDB-lite"/>
    </source>
</evidence>
<dbReference type="Pfam" id="PF07833">
    <property type="entry name" value="Cu_amine_oxidN1"/>
    <property type="match status" value="1"/>
</dbReference>
<sequence>MKKQIASALAATMLLAALPFTASANGVKVSVKGKDVVFPDAQPYKNGGVLMLPLRPASGPLGLKIAFDKASGTVRLSGDDTSVVFRLGSSTATVNGKQRSFGQASLAKHNRIYVPLSFFRDVLGYPTSLDANKLEVSIGNAALTPEELAERVVDLLESGRYQELYGYFDDELKKAVPESELGPVWEQIHKQAGDYTGIESVSAEQSQGNTLITAILNFELKNVQLTLAVNDRQQLTGLYAQFVTTGDDAKAPASVVEEETVIGEGTDYPLGATLTLPKTRKDRFPPSYSFTGRDRMTAMKR</sequence>
<gene>
    <name evidence="5" type="ORF">PACILC2_51070</name>
</gene>
<dbReference type="InterPro" id="IPR036582">
    <property type="entry name" value="Mao_N_sf"/>
</dbReference>
<reference evidence="5 6" key="1">
    <citation type="submission" date="2021-04" db="EMBL/GenBank/DDBJ databases">
        <title>Draft genome sequence of Paenibacillus cisolokensis, LC2-13A.</title>
        <authorList>
            <person name="Uke A."/>
            <person name="Chhe C."/>
            <person name="Baramee S."/>
            <person name="Kosugi A."/>
        </authorList>
    </citation>
    <scope>NUCLEOTIDE SEQUENCE [LARGE SCALE GENOMIC DNA]</scope>
    <source>
        <strain evidence="5 6">LC2-13A</strain>
    </source>
</reference>
<evidence type="ECO:0000259" key="3">
    <source>
        <dbReference type="Pfam" id="PF07833"/>
    </source>
</evidence>
<keyword evidence="6" id="KW-1185">Reference proteome</keyword>
<protein>
    <recommendedName>
        <fullName evidence="7">Copper amine oxidase-like N-terminal domain-containing protein</fullName>
    </recommendedName>
</protein>
<dbReference type="RefSeq" id="WP_213531087.1">
    <property type="nucleotide sequence ID" value="NZ_BOVJ01000189.1"/>
</dbReference>
<dbReference type="InterPro" id="IPR012854">
    <property type="entry name" value="Cu_amine_oxidase-like_N"/>
</dbReference>
<evidence type="ECO:0008006" key="7">
    <source>
        <dbReference type="Google" id="ProtNLM"/>
    </source>
</evidence>
<feature type="domain" description="Copper amine oxidase-like N-terminal" evidence="3">
    <location>
        <begin position="31"/>
        <end position="138"/>
    </location>
</feature>
<dbReference type="Gene3D" id="3.10.450.590">
    <property type="match status" value="1"/>
</dbReference>
<name>A0ABQ4NE98_9BACL</name>
<evidence type="ECO:0000313" key="5">
    <source>
        <dbReference type="EMBL" id="GIQ66539.1"/>
    </source>
</evidence>
<feature type="compositionally biased region" description="Basic and acidic residues" evidence="1">
    <location>
        <begin position="292"/>
        <end position="301"/>
    </location>
</feature>
<evidence type="ECO:0000256" key="2">
    <source>
        <dbReference type="SAM" id="SignalP"/>
    </source>
</evidence>
<dbReference type="Proteomes" id="UP000680304">
    <property type="component" value="Unassembled WGS sequence"/>
</dbReference>
<dbReference type="EMBL" id="BOVJ01000189">
    <property type="protein sequence ID" value="GIQ66539.1"/>
    <property type="molecule type" value="Genomic_DNA"/>
</dbReference>
<dbReference type="SUPFAM" id="SSF55383">
    <property type="entry name" value="Copper amine oxidase, domain N"/>
    <property type="match status" value="1"/>
</dbReference>
<dbReference type="InterPro" id="IPR024981">
    <property type="entry name" value="DUF3887"/>
</dbReference>
<comment type="caution">
    <text evidence="5">The sequence shown here is derived from an EMBL/GenBank/DDBJ whole genome shotgun (WGS) entry which is preliminary data.</text>
</comment>
<dbReference type="Pfam" id="PF13026">
    <property type="entry name" value="DUF3887"/>
    <property type="match status" value="1"/>
</dbReference>
<organism evidence="5 6">
    <name type="scientific">Paenibacillus cisolokensis</name>
    <dbReference type="NCBI Taxonomy" id="1658519"/>
    <lineage>
        <taxon>Bacteria</taxon>
        <taxon>Bacillati</taxon>
        <taxon>Bacillota</taxon>
        <taxon>Bacilli</taxon>
        <taxon>Bacillales</taxon>
        <taxon>Paenibacillaceae</taxon>
        <taxon>Paenibacillus</taxon>
    </lineage>
</organism>
<accession>A0ABQ4NE98</accession>
<evidence type="ECO:0000259" key="4">
    <source>
        <dbReference type="Pfam" id="PF13026"/>
    </source>
</evidence>